<evidence type="ECO:0000256" key="1">
    <source>
        <dbReference type="ARBA" id="ARBA00010688"/>
    </source>
</evidence>
<feature type="domain" description="Carbohydrate kinase PfkB" evidence="6">
    <location>
        <begin position="2"/>
        <end position="296"/>
    </location>
</feature>
<proteinExistence type="inferred from homology"/>
<dbReference type="PANTHER" id="PTHR43085">
    <property type="entry name" value="HEXOKINASE FAMILY MEMBER"/>
    <property type="match status" value="1"/>
</dbReference>
<evidence type="ECO:0000259" key="6">
    <source>
        <dbReference type="Pfam" id="PF00294"/>
    </source>
</evidence>
<dbReference type="GO" id="GO:0016301">
    <property type="term" value="F:kinase activity"/>
    <property type="evidence" value="ECO:0007669"/>
    <property type="project" value="UniProtKB-KW"/>
</dbReference>
<evidence type="ECO:0000256" key="4">
    <source>
        <dbReference type="ARBA" id="ARBA00022777"/>
    </source>
</evidence>
<reference evidence="7 8" key="1">
    <citation type="submission" date="2024-03" db="EMBL/GenBank/DDBJ databases">
        <title>Novel species of the genus Variovorax.</title>
        <authorList>
            <person name="Liu Q."/>
            <person name="Xin Y.-H."/>
        </authorList>
    </citation>
    <scope>NUCLEOTIDE SEQUENCE [LARGE SCALE GENOMIC DNA]</scope>
    <source>
        <strain evidence="7 8">KACC 18900</strain>
    </source>
</reference>
<dbReference type="PANTHER" id="PTHR43085:SF1">
    <property type="entry name" value="PSEUDOURIDINE KINASE-RELATED"/>
    <property type="match status" value="1"/>
</dbReference>
<protein>
    <submittedName>
        <fullName evidence="7">Sugar kinase</fullName>
    </submittedName>
</protein>
<dbReference type="InterPro" id="IPR029056">
    <property type="entry name" value="Ribokinase-like"/>
</dbReference>
<keyword evidence="5" id="KW-0067">ATP-binding</keyword>
<evidence type="ECO:0000313" key="8">
    <source>
        <dbReference type="Proteomes" id="UP001385892"/>
    </source>
</evidence>
<dbReference type="Gene3D" id="3.40.1190.20">
    <property type="match status" value="1"/>
</dbReference>
<name>A0ABU8WEI0_9BURK</name>
<keyword evidence="3" id="KW-0547">Nucleotide-binding</keyword>
<organism evidence="7 8">
    <name type="scientific">Variovorax rhizosphaerae</name>
    <dbReference type="NCBI Taxonomy" id="1836200"/>
    <lineage>
        <taxon>Bacteria</taxon>
        <taxon>Pseudomonadati</taxon>
        <taxon>Pseudomonadota</taxon>
        <taxon>Betaproteobacteria</taxon>
        <taxon>Burkholderiales</taxon>
        <taxon>Comamonadaceae</taxon>
        <taxon>Variovorax</taxon>
    </lineage>
</organism>
<dbReference type="RefSeq" id="WP_340341055.1">
    <property type="nucleotide sequence ID" value="NZ_JBBKZT010000002.1"/>
</dbReference>
<evidence type="ECO:0000313" key="7">
    <source>
        <dbReference type="EMBL" id="MEJ8845893.1"/>
    </source>
</evidence>
<dbReference type="CDD" id="cd01166">
    <property type="entry name" value="KdgK"/>
    <property type="match status" value="1"/>
</dbReference>
<accession>A0ABU8WEI0</accession>
<keyword evidence="2" id="KW-0808">Transferase</keyword>
<evidence type="ECO:0000256" key="2">
    <source>
        <dbReference type="ARBA" id="ARBA00022679"/>
    </source>
</evidence>
<evidence type="ECO:0000256" key="3">
    <source>
        <dbReference type="ARBA" id="ARBA00022741"/>
    </source>
</evidence>
<dbReference type="SUPFAM" id="SSF53613">
    <property type="entry name" value="Ribokinase-like"/>
    <property type="match status" value="1"/>
</dbReference>
<dbReference type="InterPro" id="IPR011611">
    <property type="entry name" value="PfkB_dom"/>
</dbReference>
<dbReference type="Pfam" id="PF00294">
    <property type="entry name" value="PfkB"/>
    <property type="match status" value="1"/>
</dbReference>
<keyword evidence="8" id="KW-1185">Reference proteome</keyword>
<dbReference type="EMBL" id="JBBKZT010000002">
    <property type="protein sequence ID" value="MEJ8845893.1"/>
    <property type="molecule type" value="Genomic_DNA"/>
</dbReference>
<evidence type="ECO:0000256" key="5">
    <source>
        <dbReference type="ARBA" id="ARBA00022840"/>
    </source>
</evidence>
<comment type="similarity">
    <text evidence="1">Belongs to the carbohydrate kinase PfkB family.</text>
</comment>
<sequence length="317" mass="34170">MKKIMTMGEILVEIMASQRGQTFREPGTLVGPYASGAPAIFIDQVARLGHPAGIIGCVGDDDFGVLNIERLKRDGVDTRSIHVLKQAVTGSAFVTYRKDGERDFIFNISNSASAQLTPAHVTEASMKDCGHFHVMGSSLFSFRIVDAMKKAIEIVKGQGGTISFDPNIRKEMLRIPEMREALRFILEYTDVFLPSGNEVTLLANAADEQGAVKELLDLGIREIVVKRGAHGCTYFDAQHRVDVDGLSVDEVDPTGAGDCFGATYVATRSFGESPEDALRYANAAGALAVGKKGPMEGTAAMVEIQQLLASHASRETT</sequence>
<dbReference type="Proteomes" id="UP001385892">
    <property type="component" value="Unassembled WGS sequence"/>
</dbReference>
<comment type="caution">
    <text evidence="7">The sequence shown here is derived from an EMBL/GenBank/DDBJ whole genome shotgun (WGS) entry which is preliminary data.</text>
</comment>
<gene>
    <name evidence="7" type="ORF">WKW82_04510</name>
</gene>
<dbReference type="InterPro" id="IPR050306">
    <property type="entry name" value="PfkB_Carbo_kinase"/>
</dbReference>
<keyword evidence="4 7" id="KW-0418">Kinase</keyword>